<comment type="caution">
    <text evidence="16">Lacks conserved residue(s) required for the propagation of feature annotation.</text>
</comment>
<dbReference type="PANTHER" id="PTHR21071:SF4">
    <property type="entry name" value="UDP-N-ACETYLENOLPYRUVOYLGLUCOSAMINE REDUCTASE"/>
    <property type="match status" value="1"/>
</dbReference>
<evidence type="ECO:0000256" key="11">
    <source>
        <dbReference type="ARBA" id="ARBA00022984"/>
    </source>
</evidence>
<dbReference type="InterPro" id="IPR016169">
    <property type="entry name" value="FAD-bd_PCMH_sub2"/>
</dbReference>
<evidence type="ECO:0000256" key="5">
    <source>
        <dbReference type="ARBA" id="ARBA00022490"/>
    </source>
</evidence>
<dbReference type="GO" id="GO:0008360">
    <property type="term" value="P:regulation of cell shape"/>
    <property type="evidence" value="ECO:0007669"/>
    <property type="project" value="UniProtKB-KW"/>
</dbReference>
<keyword evidence="7 16" id="KW-0285">Flavoprotein</keyword>
<keyword evidence="12 16" id="KW-0560">Oxidoreductase</keyword>
<dbReference type="GO" id="GO:0009252">
    <property type="term" value="P:peptidoglycan biosynthetic process"/>
    <property type="evidence" value="ECO:0007669"/>
    <property type="project" value="UniProtKB-UniRule"/>
</dbReference>
<protein>
    <recommendedName>
        <fullName evidence="16">UDP-N-acetylenolpyruvoylglucosamine reductase</fullName>
        <ecNumber evidence="16">1.3.1.98</ecNumber>
    </recommendedName>
    <alternativeName>
        <fullName evidence="16">UDP-N-acetylmuramate dehydrogenase</fullName>
    </alternativeName>
</protein>
<dbReference type="GO" id="GO:0071555">
    <property type="term" value="P:cell wall organization"/>
    <property type="evidence" value="ECO:0007669"/>
    <property type="project" value="UniProtKB-KW"/>
</dbReference>
<gene>
    <name evidence="16" type="primary">murB</name>
    <name evidence="18" type="ORF">A3A79_05235</name>
</gene>
<dbReference type="SUPFAM" id="SSF56194">
    <property type="entry name" value="Uridine diphospho-N-Acetylenolpyruvylglucosamine reductase, MurB, C-terminal domain"/>
    <property type="match status" value="1"/>
</dbReference>
<dbReference type="InterPro" id="IPR036318">
    <property type="entry name" value="FAD-bd_PCMH-like_sf"/>
</dbReference>
<evidence type="ECO:0000256" key="13">
    <source>
        <dbReference type="ARBA" id="ARBA00023306"/>
    </source>
</evidence>
<dbReference type="Gene3D" id="3.30.465.10">
    <property type="match status" value="1"/>
</dbReference>
<evidence type="ECO:0000256" key="9">
    <source>
        <dbReference type="ARBA" id="ARBA00022857"/>
    </source>
</evidence>
<dbReference type="Proteomes" id="UP000178759">
    <property type="component" value="Unassembled WGS sequence"/>
</dbReference>
<dbReference type="STRING" id="1798392.A3A79_05235"/>
<evidence type="ECO:0000259" key="17">
    <source>
        <dbReference type="PROSITE" id="PS51387"/>
    </source>
</evidence>
<keyword evidence="9 16" id="KW-0521">NADP</keyword>
<dbReference type="EC" id="1.3.1.98" evidence="16"/>
<organism evidence="18 19">
    <name type="scientific">Candidatus Gottesmanbacteria bacterium RIFCSPLOWO2_01_FULL_43_11b</name>
    <dbReference type="NCBI Taxonomy" id="1798392"/>
    <lineage>
        <taxon>Bacteria</taxon>
        <taxon>Candidatus Gottesmaniibacteriota</taxon>
    </lineage>
</organism>
<dbReference type="PROSITE" id="PS51387">
    <property type="entry name" value="FAD_PCMH"/>
    <property type="match status" value="1"/>
</dbReference>
<evidence type="ECO:0000256" key="10">
    <source>
        <dbReference type="ARBA" id="ARBA00022960"/>
    </source>
</evidence>
<comment type="catalytic activity">
    <reaction evidence="15 16">
        <text>UDP-N-acetyl-alpha-D-muramate + NADP(+) = UDP-N-acetyl-3-O-(1-carboxyvinyl)-alpha-D-glucosamine + NADPH + H(+)</text>
        <dbReference type="Rhea" id="RHEA:12248"/>
        <dbReference type="ChEBI" id="CHEBI:15378"/>
        <dbReference type="ChEBI" id="CHEBI:57783"/>
        <dbReference type="ChEBI" id="CHEBI:58349"/>
        <dbReference type="ChEBI" id="CHEBI:68483"/>
        <dbReference type="ChEBI" id="CHEBI:70757"/>
        <dbReference type="EC" id="1.3.1.98"/>
    </reaction>
</comment>
<comment type="subcellular location">
    <subcellularLocation>
        <location evidence="3 16">Cytoplasm</location>
    </subcellularLocation>
</comment>
<comment type="cofactor">
    <cofactor evidence="1 16">
        <name>FAD</name>
        <dbReference type="ChEBI" id="CHEBI:57692"/>
    </cofactor>
</comment>
<sequence length="331" mass="36060">MGKKTMDEKLKKLKNILGEKAKENEPLGRYTTLKIGGPADLFFDAKTIDELTEAITSARKLGIPYFMLGGGTNILIGDRGIRGLVIKNSTDRIAIAGAKGKFEGGENKSTVYVEADSGVIMNKLVRFTIEEGLGGLEMQLGLPGTVGGAMYMNSKWTQPEGYVGDAVYQATILNGKNEVKVVPRSYFQFGYDKSILQEIPDVVLRVVFILKREPKEKLWEVANSVMAYRRGTQPQGVKSPGCTFRNISKSEAMSVPTPNHTTSAGFLIDHAGLKGTRVGDAQISPVHANFIVNLGSSSASDVVKLIEIIRAKVKQQFGVTLKEEIVRVGEF</sequence>
<keyword evidence="8 16" id="KW-0274">FAD</keyword>
<evidence type="ECO:0000256" key="1">
    <source>
        <dbReference type="ARBA" id="ARBA00001974"/>
    </source>
</evidence>
<comment type="function">
    <text evidence="2 16">Cell wall formation.</text>
</comment>
<dbReference type="GO" id="GO:0071949">
    <property type="term" value="F:FAD binding"/>
    <property type="evidence" value="ECO:0007669"/>
    <property type="project" value="InterPro"/>
</dbReference>
<evidence type="ECO:0000256" key="12">
    <source>
        <dbReference type="ARBA" id="ARBA00023002"/>
    </source>
</evidence>
<evidence type="ECO:0000256" key="2">
    <source>
        <dbReference type="ARBA" id="ARBA00003921"/>
    </source>
</evidence>
<comment type="similarity">
    <text evidence="16">Belongs to the MurB family.</text>
</comment>
<name>A0A1F6AIM7_9BACT</name>
<evidence type="ECO:0000256" key="16">
    <source>
        <dbReference type="HAMAP-Rule" id="MF_00037"/>
    </source>
</evidence>
<feature type="domain" description="FAD-binding PCMH-type" evidence="17">
    <location>
        <begin position="34"/>
        <end position="213"/>
    </location>
</feature>
<dbReference type="NCBIfam" id="TIGR00179">
    <property type="entry name" value="murB"/>
    <property type="match status" value="1"/>
</dbReference>
<feature type="active site" evidence="16">
    <location>
        <position position="324"/>
    </location>
</feature>
<dbReference type="InterPro" id="IPR016166">
    <property type="entry name" value="FAD-bd_PCMH"/>
</dbReference>
<evidence type="ECO:0000313" key="18">
    <source>
        <dbReference type="EMBL" id="OGG24559.1"/>
    </source>
</evidence>
<dbReference type="GO" id="GO:0008762">
    <property type="term" value="F:UDP-N-acetylmuramate dehydrogenase activity"/>
    <property type="evidence" value="ECO:0007669"/>
    <property type="project" value="UniProtKB-UniRule"/>
</dbReference>
<dbReference type="SUPFAM" id="SSF56176">
    <property type="entry name" value="FAD-binding/transporter-associated domain-like"/>
    <property type="match status" value="1"/>
</dbReference>
<dbReference type="Gene3D" id="3.90.78.10">
    <property type="entry name" value="UDP-N-acetylenolpyruvoylglucosamine reductase, C-terminal domain"/>
    <property type="match status" value="1"/>
</dbReference>
<keyword evidence="14 16" id="KW-0961">Cell wall biogenesis/degradation</keyword>
<dbReference type="UniPathway" id="UPA00219"/>
<dbReference type="InterPro" id="IPR036635">
    <property type="entry name" value="MurB_C_sf"/>
</dbReference>
<accession>A0A1F6AIM7</accession>
<evidence type="ECO:0000256" key="8">
    <source>
        <dbReference type="ARBA" id="ARBA00022827"/>
    </source>
</evidence>
<evidence type="ECO:0000313" key="19">
    <source>
        <dbReference type="Proteomes" id="UP000178759"/>
    </source>
</evidence>
<feature type="active site" description="Proton donor" evidence="16">
    <location>
        <position position="242"/>
    </location>
</feature>
<dbReference type="InterPro" id="IPR011601">
    <property type="entry name" value="MurB_C"/>
</dbReference>
<dbReference type="GO" id="GO:0005829">
    <property type="term" value="C:cytosol"/>
    <property type="evidence" value="ECO:0007669"/>
    <property type="project" value="TreeGrafter"/>
</dbReference>
<keyword evidence="13 16" id="KW-0131">Cell cycle</keyword>
<proteinExistence type="inferred from homology"/>
<evidence type="ECO:0000256" key="4">
    <source>
        <dbReference type="ARBA" id="ARBA00004752"/>
    </source>
</evidence>
<keyword evidence="10 16" id="KW-0133">Cell shape</keyword>
<dbReference type="Pfam" id="PF02873">
    <property type="entry name" value="MurB_C"/>
    <property type="match status" value="1"/>
</dbReference>
<dbReference type="InterPro" id="IPR016167">
    <property type="entry name" value="FAD-bd_PCMH_sub1"/>
</dbReference>
<evidence type="ECO:0000256" key="15">
    <source>
        <dbReference type="ARBA" id="ARBA00048914"/>
    </source>
</evidence>
<evidence type="ECO:0000256" key="14">
    <source>
        <dbReference type="ARBA" id="ARBA00023316"/>
    </source>
</evidence>
<reference evidence="18 19" key="1">
    <citation type="journal article" date="2016" name="Nat. Commun.">
        <title>Thousands of microbial genomes shed light on interconnected biogeochemical processes in an aquifer system.</title>
        <authorList>
            <person name="Anantharaman K."/>
            <person name="Brown C.T."/>
            <person name="Hug L.A."/>
            <person name="Sharon I."/>
            <person name="Castelle C.J."/>
            <person name="Probst A.J."/>
            <person name="Thomas B.C."/>
            <person name="Singh A."/>
            <person name="Wilkins M.J."/>
            <person name="Karaoz U."/>
            <person name="Brodie E.L."/>
            <person name="Williams K.H."/>
            <person name="Hubbard S.S."/>
            <person name="Banfield J.F."/>
        </authorList>
    </citation>
    <scope>NUCLEOTIDE SEQUENCE [LARGE SCALE GENOMIC DNA]</scope>
</reference>
<keyword evidence="11 16" id="KW-0573">Peptidoglycan synthesis</keyword>
<dbReference type="InterPro" id="IPR003170">
    <property type="entry name" value="MurB"/>
</dbReference>
<keyword evidence="5 16" id="KW-0963">Cytoplasm</keyword>
<dbReference type="PANTHER" id="PTHR21071">
    <property type="entry name" value="UDP-N-ACETYLENOLPYRUVOYLGLUCOSAMINE REDUCTASE"/>
    <property type="match status" value="1"/>
</dbReference>
<keyword evidence="6 16" id="KW-0132">Cell division</keyword>
<comment type="pathway">
    <text evidence="4 16">Cell wall biogenesis; peptidoglycan biosynthesis.</text>
</comment>
<dbReference type="GO" id="GO:0051301">
    <property type="term" value="P:cell division"/>
    <property type="evidence" value="ECO:0007669"/>
    <property type="project" value="UniProtKB-KW"/>
</dbReference>
<evidence type="ECO:0000256" key="3">
    <source>
        <dbReference type="ARBA" id="ARBA00004496"/>
    </source>
</evidence>
<dbReference type="Pfam" id="PF01565">
    <property type="entry name" value="FAD_binding_4"/>
    <property type="match status" value="1"/>
</dbReference>
<dbReference type="AlphaFoldDB" id="A0A1F6AIM7"/>
<dbReference type="Gene3D" id="3.30.43.10">
    <property type="entry name" value="Uridine Diphospho-n-acetylenolpyruvylglucosamine Reductase, domain 2"/>
    <property type="match status" value="1"/>
</dbReference>
<evidence type="ECO:0000256" key="7">
    <source>
        <dbReference type="ARBA" id="ARBA00022630"/>
    </source>
</evidence>
<evidence type="ECO:0000256" key="6">
    <source>
        <dbReference type="ARBA" id="ARBA00022618"/>
    </source>
</evidence>
<dbReference type="EMBL" id="MFJV01000001">
    <property type="protein sequence ID" value="OGG24559.1"/>
    <property type="molecule type" value="Genomic_DNA"/>
</dbReference>
<dbReference type="InterPro" id="IPR006094">
    <property type="entry name" value="Oxid_FAD_bind_N"/>
</dbReference>
<comment type="caution">
    <text evidence="18">The sequence shown here is derived from an EMBL/GenBank/DDBJ whole genome shotgun (WGS) entry which is preliminary data.</text>
</comment>
<dbReference type="HAMAP" id="MF_00037">
    <property type="entry name" value="MurB"/>
    <property type="match status" value="1"/>
</dbReference>